<keyword evidence="9" id="KW-1185">Reference proteome</keyword>
<name>A0A1B7TF98_9ASCO</name>
<feature type="region of interest" description="Disordered" evidence="6">
    <location>
        <begin position="1"/>
        <end position="24"/>
    </location>
</feature>
<evidence type="ECO:0000256" key="1">
    <source>
        <dbReference type="ARBA" id="ARBA00004496"/>
    </source>
</evidence>
<feature type="domain" description="CP-type G" evidence="7">
    <location>
        <begin position="187"/>
        <end position="400"/>
    </location>
</feature>
<feature type="compositionally biased region" description="Basic residues" evidence="6">
    <location>
        <begin position="649"/>
        <end position="659"/>
    </location>
</feature>
<accession>A0A1B7TF98</accession>
<organism evidence="8 9">
    <name type="scientific">Hanseniaspora valbyensis NRRL Y-1626</name>
    <dbReference type="NCBI Taxonomy" id="766949"/>
    <lineage>
        <taxon>Eukaryota</taxon>
        <taxon>Fungi</taxon>
        <taxon>Dikarya</taxon>
        <taxon>Ascomycota</taxon>
        <taxon>Saccharomycotina</taxon>
        <taxon>Saccharomycetes</taxon>
        <taxon>Saccharomycodales</taxon>
        <taxon>Saccharomycodaceae</taxon>
        <taxon>Hanseniaspora</taxon>
    </lineage>
</organism>
<dbReference type="GO" id="GO:0005829">
    <property type="term" value="C:cytosol"/>
    <property type="evidence" value="ECO:0007669"/>
    <property type="project" value="TreeGrafter"/>
</dbReference>
<keyword evidence="4 8" id="KW-0378">Hydrolase</keyword>
<protein>
    <submittedName>
        <fullName evidence="8">p-loop containing nucleoside triphosphate hydrolase protein</fullName>
    </submittedName>
</protein>
<gene>
    <name evidence="8" type="ORF">HANVADRAFT_52429</name>
</gene>
<evidence type="ECO:0000313" key="8">
    <source>
        <dbReference type="EMBL" id="OBA27413.1"/>
    </source>
</evidence>
<dbReference type="Pfam" id="PF01926">
    <property type="entry name" value="MMR_HSR1"/>
    <property type="match status" value="1"/>
</dbReference>
<dbReference type="EMBL" id="LXPE01000009">
    <property type="protein sequence ID" value="OBA27413.1"/>
    <property type="molecule type" value="Genomic_DNA"/>
</dbReference>
<evidence type="ECO:0000256" key="3">
    <source>
        <dbReference type="ARBA" id="ARBA00022741"/>
    </source>
</evidence>
<dbReference type="InterPro" id="IPR043358">
    <property type="entry name" value="GNL1-like"/>
</dbReference>
<dbReference type="GO" id="GO:0000054">
    <property type="term" value="P:ribosomal subunit export from nucleus"/>
    <property type="evidence" value="ECO:0007669"/>
    <property type="project" value="TreeGrafter"/>
</dbReference>
<dbReference type="GO" id="GO:0005525">
    <property type="term" value="F:GTP binding"/>
    <property type="evidence" value="ECO:0007669"/>
    <property type="project" value="UniProtKB-KW"/>
</dbReference>
<keyword evidence="5" id="KW-0342">GTP-binding</keyword>
<sequence>MPVKHPEPKKFKLPKGPKPIQRKNKNQIGLGKAILQQKAKANAIKILPDGAVHFKTDDHSEDSWMKLRSITQETALDEFLTTAELADKDFTADRFNNVQIIRMDHNKSEGGSSGITLETKKVIDDKKKKFAKNLIVPRRPKWVKGMDKFELNKLENEAFLNWRREIASLQEVSDLLMTPFERNLEVWKQLWRVVERSDLIVQIVDARDPLLFRSVDLEKYVKEVDERKENLLLVNKADMLTFKQRVKWAEYFLAKNIQFSFFSAKKANMVLEDQQELGDMFAEEDIDLIYNDLPESDDFTEEELKQIPEEVIKATKILMIDQLEDLFLSRAPKPLEDKKGFPTQIGLVGYPNVGKSSTINALVGSKKVSVSSTPGKTKHFQTIQLSDNVTLCDCPGLVFPNFAYTKGELVLNGVLPIDQLRDHINPTALLVERVPKYFLEASYGIHIPIKSVEEGGDGVTPTAREFLNAYSRSRGYMTQGFGSADEARGSRYVLKDYVNGKLLYVNPPPKIIKHVTAEELEKMEENGEYDDGEVEYTLEECKGFNKAINSFHHLPETRQEQITQSLLKQDIPFESFDLSKDLDKLTFSGHVGADGTKGAKNITHGGKQARIENSVELMDREFFQMGLVEGKLTEAFHNRKLKESDVGGKKHKKGKKSKVRNLGADY</sequence>
<dbReference type="PROSITE" id="PS51721">
    <property type="entry name" value="G_CP"/>
    <property type="match status" value="1"/>
</dbReference>
<evidence type="ECO:0000313" key="9">
    <source>
        <dbReference type="Proteomes" id="UP000092321"/>
    </source>
</evidence>
<keyword evidence="3" id="KW-0547">Nucleotide-binding</keyword>
<dbReference type="InterPro" id="IPR006073">
    <property type="entry name" value="GTP-bd"/>
</dbReference>
<dbReference type="FunFam" id="3.40.50.300:FF:001151">
    <property type="entry name" value="Large subunit GTPase 1"/>
    <property type="match status" value="1"/>
</dbReference>
<dbReference type="Proteomes" id="UP000092321">
    <property type="component" value="Unassembled WGS sequence"/>
</dbReference>
<comment type="caution">
    <text evidence="8">The sequence shown here is derived from an EMBL/GenBank/DDBJ whole genome shotgun (WGS) entry which is preliminary data.</text>
</comment>
<feature type="region of interest" description="Disordered" evidence="6">
    <location>
        <begin position="643"/>
        <end position="666"/>
    </location>
</feature>
<dbReference type="CDD" id="cd01857">
    <property type="entry name" value="HSR1_MMR1"/>
    <property type="match status" value="1"/>
</dbReference>
<dbReference type="PANTHER" id="PTHR45709:SF2">
    <property type="entry name" value="LARGE SUBUNIT GTPASE 1 HOMOLOG"/>
    <property type="match status" value="1"/>
</dbReference>
<dbReference type="AlphaFoldDB" id="A0A1B7TF98"/>
<dbReference type="SUPFAM" id="SSF52540">
    <property type="entry name" value="P-loop containing nucleoside triphosphate hydrolases"/>
    <property type="match status" value="1"/>
</dbReference>
<evidence type="ECO:0000259" key="7">
    <source>
        <dbReference type="PROSITE" id="PS51721"/>
    </source>
</evidence>
<keyword evidence="2" id="KW-0963">Cytoplasm</keyword>
<proteinExistence type="predicted"/>
<dbReference type="InterPro" id="IPR030378">
    <property type="entry name" value="G_CP_dom"/>
</dbReference>
<evidence type="ECO:0000256" key="6">
    <source>
        <dbReference type="SAM" id="MobiDB-lite"/>
    </source>
</evidence>
<dbReference type="OrthoDB" id="61815at2759"/>
<dbReference type="PANTHER" id="PTHR45709">
    <property type="entry name" value="LARGE SUBUNIT GTPASE 1 HOMOLOG-RELATED"/>
    <property type="match status" value="1"/>
</dbReference>
<dbReference type="GO" id="GO:0003924">
    <property type="term" value="F:GTPase activity"/>
    <property type="evidence" value="ECO:0007669"/>
    <property type="project" value="InterPro"/>
</dbReference>
<evidence type="ECO:0000256" key="5">
    <source>
        <dbReference type="ARBA" id="ARBA00023134"/>
    </source>
</evidence>
<evidence type="ECO:0000256" key="4">
    <source>
        <dbReference type="ARBA" id="ARBA00022801"/>
    </source>
</evidence>
<reference evidence="9" key="1">
    <citation type="journal article" date="2016" name="Proc. Natl. Acad. Sci. U.S.A.">
        <title>Comparative genomics of biotechnologically important yeasts.</title>
        <authorList>
            <person name="Riley R."/>
            <person name="Haridas S."/>
            <person name="Wolfe K.H."/>
            <person name="Lopes M.R."/>
            <person name="Hittinger C.T."/>
            <person name="Goeker M."/>
            <person name="Salamov A.A."/>
            <person name="Wisecaver J.H."/>
            <person name="Long T.M."/>
            <person name="Calvey C.H."/>
            <person name="Aerts A.L."/>
            <person name="Barry K.W."/>
            <person name="Choi C."/>
            <person name="Clum A."/>
            <person name="Coughlan A.Y."/>
            <person name="Deshpande S."/>
            <person name="Douglass A.P."/>
            <person name="Hanson S.J."/>
            <person name="Klenk H.-P."/>
            <person name="LaButti K.M."/>
            <person name="Lapidus A."/>
            <person name="Lindquist E.A."/>
            <person name="Lipzen A.M."/>
            <person name="Meier-Kolthoff J.P."/>
            <person name="Ohm R.A."/>
            <person name="Otillar R.P."/>
            <person name="Pangilinan J.L."/>
            <person name="Peng Y."/>
            <person name="Rokas A."/>
            <person name="Rosa C.A."/>
            <person name="Scheuner C."/>
            <person name="Sibirny A.A."/>
            <person name="Slot J.C."/>
            <person name="Stielow J.B."/>
            <person name="Sun H."/>
            <person name="Kurtzman C.P."/>
            <person name="Blackwell M."/>
            <person name="Grigoriev I.V."/>
            <person name="Jeffries T.W."/>
        </authorList>
    </citation>
    <scope>NUCLEOTIDE SEQUENCE [LARGE SCALE GENOMIC DNA]</scope>
    <source>
        <strain evidence="9">NRRL Y-1626</strain>
    </source>
</reference>
<dbReference type="Gene3D" id="3.40.50.300">
    <property type="entry name" value="P-loop containing nucleotide triphosphate hydrolases"/>
    <property type="match status" value="1"/>
</dbReference>
<comment type="subcellular location">
    <subcellularLocation>
        <location evidence="1">Cytoplasm</location>
    </subcellularLocation>
</comment>
<feature type="compositionally biased region" description="Basic and acidic residues" evidence="6">
    <location>
        <begin position="1"/>
        <end position="10"/>
    </location>
</feature>
<dbReference type="InterPro" id="IPR027417">
    <property type="entry name" value="P-loop_NTPase"/>
</dbReference>
<feature type="compositionally biased region" description="Basic residues" evidence="6">
    <location>
        <begin position="11"/>
        <end position="24"/>
    </location>
</feature>
<evidence type="ECO:0000256" key="2">
    <source>
        <dbReference type="ARBA" id="ARBA00022490"/>
    </source>
</evidence>